<accession>A0ABT4J8E9</accession>
<dbReference type="RefSeq" id="WP_268943488.1">
    <property type="nucleotide sequence ID" value="NZ_JAPTYD010000037.1"/>
</dbReference>
<name>A0ABT4J8E9_9RHOB</name>
<evidence type="ECO:0000313" key="2">
    <source>
        <dbReference type="Proteomes" id="UP001149822"/>
    </source>
</evidence>
<evidence type="ECO:0008006" key="3">
    <source>
        <dbReference type="Google" id="ProtNLM"/>
    </source>
</evidence>
<sequence length="61" mass="6389">MAHRIAYIPLDTYPEPLPDTAILAATGFAASLGCNLHVSTFAVTLPAMTSPLGGYLLDAKE</sequence>
<keyword evidence="2" id="KW-1185">Reference proteome</keyword>
<organism evidence="1 2">
    <name type="scientific">Paracoccus benzoatiresistens</name>
    <dbReference type="NCBI Taxonomy" id="2997341"/>
    <lineage>
        <taxon>Bacteria</taxon>
        <taxon>Pseudomonadati</taxon>
        <taxon>Pseudomonadota</taxon>
        <taxon>Alphaproteobacteria</taxon>
        <taxon>Rhodobacterales</taxon>
        <taxon>Paracoccaceae</taxon>
        <taxon>Paracoccus</taxon>
    </lineage>
</organism>
<protein>
    <recommendedName>
        <fullName evidence="3">Universal stress protein</fullName>
    </recommendedName>
</protein>
<reference evidence="1" key="1">
    <citation type="submission" date="2022-12" db="EMBL/GenBank/DDBJ databases">
        <title>Paracoccus sp. EF6 isolated from a lake water.</title>
        <authorList>
            <person name="Liu H."/>
        </authorList>
    </citation>
    <scope>NUCLEOTIDE SEQUENCE</scope>
    <source>
        <strain evidence="1">EF6</strain>
    </source>
</reference>
<proteinExistence type="predicted"/>
<comment type="caution">
    <text evidence="1">The sequence shown here is derived from an EMBL/GenBank/DDBJ whole genome shotgun (WGS) entry which is preliminary data.</text>
</comment>
<evidence type="ECO:0000313" key="1">
    <source>
        <dbReference type="EMBL" id="MCZ0963409.1"/>
    </source>
</evidence>
<dbReference type="EMBL" id="JAPTYD010000037">
    <property type="protein sequence ID" value="MCZ0963409.1"/>
    <property type="molecule type" value="Genomic_DNA"/>
</dbReference>
<gene>
    <name evidence="1" type="ORF">OU682_17525</name>
</gene>
<dbReference type="Proteomes" id="UP001149822">
    <property type="component" value="Unassembled WGS sequence"/>
</dbReference>
<dbReference type="PROSITE" id="PS51257">
    <property type="entry name" value="PROKAR_LIPOPROTEIN"/>
    <property type="match status" value="1"/>
</dbReference>